<keyword evidence="3" id="KW-0862">Zinc</keyword>
<organism evidence="3 4">
    <name type="scientific">Granulicella pectinivorans</name>
    <dbReference type="NCBI Taxonomy" id="474950"/>
    <lineage>
        <taxon>Bacteria</taxon>
        <taxon>Pseudomonadati</taxon>
        <taxon>Acidobacteriota</taxon>
        <taxon>Terriglobia</taxon>
        <taxon>Terriglobales</taxon>
        <taxon>Acidobacteriaceae</taxon>
        <taxon>Granulicella</taxon>
    </lineage>
</organism>
<reference evidence="3 4" key="1">
    <citation type="submission" date="2016-10" db="EMBL/GenBank/DDBJ databases">
        <authorList>
            <person name="de Groot N.N."/>
        </authorList>
    </citation>
    <scope>NUCLEOTIDE SEQUENCE [LARGE SCALE GENOMIC DNA]</scope>
    <source>
        <strain evidence="3 4">DSM 21001</strain>
    </source>
</reference>
<evidence type="ECO:0000259" key="2">
    <source>
        <dbReference type="Pfam" id="PF13490"/>
    </source>
</evidence>
<dbReference type="Proteomes" id="UP000199024">
    <property type="component" value="Unassembled WGS sequence"/>
</dbReference>
<sequence length="246" mass="26447">MHLSDEDVLRLLDREASPAEADRMRGHVAECAACGERVASARRTMDEVGAIFGGEARASLGARRRLEGALRRSGAGSRPRSVGWAVAACFLLAAVGLGWWGGSGRHAGGDVGSVPNLSLTPGAIRTVSLSEICSAADDDDDLDPVLPASIQHAVFQEYGIAAAGMEKNYQIDYLVNPQLGGTDDIRNLWPQAYQGGVWNARAKDQLEERLHQMVCNQTIDLGTAQRAITTDWIAAYKKYVQDGPRT</sequence>
<dbReference type="GO" id="GO:0008270">
    <property type="term" value="F:zinc ion binding"/>
    <property type="evidence" value="ECO:0007669"/>
    <property type="project" value="UniProtKB-KW"/>
</dbReference>
<keyword evidence="1" id="KW-1133">Transmembrane helix</keyword>
<proteinExistence type="predicted"/>
<feature type="transmembrane region" description="Helical" evidence="1">
    <location>
        <begin position="81"/>
        <end position="100"/>
    </location>
</feature>
<keyword evidence="3" id="KW-0863">Zinc-finger</keyword>
<evidence type="ECO:0000313" key="3">
    <source>
        <dbReference type="EMBL" id="SFS07475.1"/>
    </source>
</evidence>
<evidence type="ECO:0000256" key="1">
    <source>
        <dbReference type="SAM" id="Phobius"/>
    </source>
</evidence>
<keyword evidence="4" id="KW-1185">Reference proteome</keyword>
<feature type="domain" description="Putative zinc-finger" evidence="2">
    <location>
        <begin position="11"/>
        <end position="34"/>
    </location>
</feature>
<dbReference type="Pfam" id="PF13490">
    <property type="entry name" value="zf-HC2"/>
    <property type="match status" value="1"/>
</dbReference>
<dbReference type="RefSeq" id="WP_089837768.1">
    <property type="nucleotide sequence ID" value="NZ_FOZL01000001.1"/>
</dbReference>
<keyword evidence="1" id="KW-0472">Membrane</keyword>
<evidence type="ECO:0000313" key="4">
    <source>
        <dbReference type="Proteomes" id="UP000199024"/>
    </source>
</evidence>
<dbReference type="OrthoDB" id="109506at2"/>
<dbReference type="AlphaFoldDB" id="A0A1I6LVK7"/>
<dbReference type="EMBL" id="FOZL01000001">
    <property type="protein sequence ID" value="SFS07475.1"/>
    <property type="molecule type" value="Genomic_DNA"/>
</dbReference>
<keyword evidence="3" id="KW-0479">Metal-binding</keyword>
<dbReference type="STRING" id="474950.SAMN05421771_1342"/>
<gene>
    <name evidence="3" type="ORF">SAMN05421771_1342</name>
</gene>
<name>A0A1I6LVK7_9BACT</name>
<accession>A0A1I6LVK7</accession>
<protein>
    <submittedName>
        <fullName evidence="3">Putative zinc-finger</fullName>
    </submittedName>
</protein>
<dbReference type="InterPro" id="IPR027383">
    <property type="entry name" value="Znf_put"/>
</dbReference>
<keyword evidence="1" id="KW-0812">Transmembrane</keyword>